<evidence type="ECO:0000256" key="1">
    <source>
        <dbReference type="ARBA" id="ARBA00005010"/>
    </source>
</evidence>
<comment type="catalytic activity">
    <reaction evidence="6">
        <text>precorrin-2 + NAD(+) = sirohydrochlorin + NADH + 2 H(+)</text>
        <dbReference type="Rhea" id="RHEA:15613"/>
        <dbReference type="ChEBI" id="CHEBI:15378"/>
        <dbReference type="ChEBI" id="CHEBI:57540"/>
        <dbReference type="ChEBI" id="CHEBI:57945"/>
        <dbReference type="ChEBI" id="CHEBI:58351"/>
        <dbReference type="ChEBI" id="CHEBI:58827"/>
        <dbReference type="EC" id="1.3.1.76"/>
    </reaction>
</comment>
<dbReference type="InterPro" id="IPR036291">
    <property type="entry name" value="NAD(P)-bd_dom_sf"/>
</dbReference>
<dbReference type="SUPFAM" id="SSF53790">
    <property type="entry name" value="Tetrapyrrole methylase"/>
    <property type="match status" value="1"/>
</dbReference>
<sequence length="264" mass="28026">MNSLPLFHRIAGTRVVVVGEGDAAEAKRRLIERAGGTCCGEAEAHHARLAFVACDDASEAEAAVRRLKARGLLVNATDRPDLCDFTVPSVLDRDPVLVAVGTGGASAGLAKHLRLRLETLLPPALGQLADALYAARDKLRSRFPGPAERRRALDAALAEGGALDPLSGVAADRVASWLQDPVANNMATSVEIDLKGDDPDDLTLRQARLLGQADLVLHDPRVAQAILDRARADAIRRPLDTEEQASADLPAQGLTIILRLTNAD</sequence>
<dbReference type="SUPFAM" id="SSF75615">
    <property type="entry name" value="Siroheme synthase middle domains-like"/>
    <property type="match status" value="1"/>
</dbReference>
<dbReference type="AlphaFoldDB" id="A0A0G3X9K9"/>
<dbReference type="PANTHER" id="PTHR35330">
    <property type="entry name" value="SIROHEME BIOSYNTHESIS PROTEIN MET8"/>
    <property type="match status" value="1"/>
</dbReference>
<comment type="pathway">
    <text evidence="1">Porphyrin-containing compound metabolism; siroheme biosynthesis; sirohydrochlorin from precorrin-2: step 1/1.</text>
</comment>
<dbReference type="InterPro" id="IPR006367">
    <property type="entry name" value="Sirohaem_synthase_N"/>
</dbReference>
<dbReference type="EC" id="1.3.1.76" evidence="2"/>
<keyword evidence="8" id="KW-1185">Reference proteome</keyword>
<accession>A0A0G3X9K9</accession>
<dbReference type="Gene3D" id="3.30.160.110">
    <property type="entry name" value="Siroheme synthase, domain 2"/>
    <property type="match status" value="1"/>
</dbReference>
<name>A0A0G3X9K9_9SPHN</name>
<dbReference type="Gene3D" id="3.40.50.720">
    <property type="entry name" value="NAD(P)-binding Rossmann-like Domain"/>
    <property type="match status" value="1"/>
</dbReference>
<dbReference type="Gene3D" id="3.40.1010.10">
    <property type="entry name" value="Cobalt-precorrin-4 Transmethylase, Domain 1"/>
    <property type="match status" value="1"/>
</dbReference>
<evidence type="ECO:0000256" key="3">
    <source>
        <dbReference type="ARBA" id="ARBA00023002"/>
    </source>
</evidence>
<gene>
    <name evidence="7" type="ORF">AM2010_1247</name>
</gene>
<dbReference type="STRING" id="543877.AM2010_1247"/>
<keyword evidence="5" id="KW-0627">Porphyrin biosynthesis</keyword>
<dbReference type="PANTHER" id="PTHR35330:SF1">
    <property type="entry name" value="SIROHEME BIOSYNTHESIS PROTEIN MET8"/>
    <property type="match status" value="1"/>
</dbReference>
<dbReference type="NCBIfam" id="TIGR01470">
    <property type="entry name" value="cysG_Nterm"/>
    <property type="match status" value="1"/>
</dbReference>
<dbReference type="GO" id="GO:0019354">
    <property type="term" value="P:siroheme biosynthetic process"/>
    <property type="evidence" value="ECO:0007669"/>
    <property type="project" value="UniProtKB-UniPathway"/>
</dbReference>
<dbReference type="UniPathway" id="UPA00262">
    <property type="reaction ID" value="UER00222"/>
</dbReference>
<keyword evidence="3" id="KW-0560">Oxidoreductase</keyword>
<evidence type="ECO:0000256" key="6">
    <source>
        <dbReference type="ARBA" id="ARBA00047561"/>
    </source>
</evidence>
<dbReference type="GO" id="GO:0008168">
    <property type="term" value="F:methyltransferase activity"/>
    <property type="evidence" value="ECO:0007669"/>
    <property type="project" value="InterPro"/>
</dbReference>
<dbReference type="InterPro" id="IPR028161">
    <property type="entry name" value="Met8-like"/>
</dbReference>
<evidence type="ECO:0000256" key="4">
    <source>
        <dbReference type="ARBA" id="ARBA00023027"/>
    </source>
</evidence>
<proteinExistence type="predicted"/>
<protein>
    <recommendedName>
        <fullName evidence="2">precorrin-2 dehydrogenase</fullName>
        <ecNumber evidence="2">1.3.1.76</ecNumber>
    </recommendedName>
</protein>
<dbReference type="KEGG" id="amx:AM2010_1247"/>
<dbReference type="InterPro" id="IPR035996">
    <property type="entry name" value="4pyrrol_Methylase_sf"/>
</dbReference>
<dbReference type="OrthoDB" id="9815856at2"/>
<evidence type="ECO:0000256" key="2">
    <source>
        <dbReference type="ARBA" id="ARBA00012400"/>
    </source>
</evidence>
<organism evidence="7 8">
    <name type="scientific">Pelagerythrobacter marensis</name>
    <dbReference type="NCBI Taxonomy" id="543877"/>
    <lineage>
        <taxon>Bacteria</taxon>
        <taxon>Pseudomonadati</taxon>
        <taxon>Pseudomonadota</taxon>
        <taxon>Alphaproteobacteria</taxon>
        <taxon>Sphingomonadales</taxon>
        <taxon>Erythrobacteraceae</taxon>
        <taxon>Pelagerythrobacter</taxon>
    </lineage>
</organism>
<dbReference type="GO" id="GO:0043115">
    <property type="term" value="F:precorrin-2 dehydrogenase activity"/>
    <property type="evidence" value="ECO:0007669"/>
    <property type="project" value="UniProtKB-EC"/>
</dbReference>
<dbReference type="EMBL" id="CP011805">
    <property type="protein sequence ID" value="AKM07321.1"/>
    <property type="molecule type" value="Genomic_DNA"/>
</dbReference>
<evidence type="ECO:0000256" key="5">
    <source>
        <dbReference type="ARBA" id="ARBA00023244"/>
    </source>
</evidence>
<evidence type="ECO:0000313" key="7">
    <source>
        <dbReference type="EMBL" id="AKM07321.1"/>
    </source>
</evidence>
<dbReference type="PATRIC" id="fig|543877.4.peg.1266"/>
<dbReference type="RefSeq" id="WP_047806343.1">
    <property type="nucleotide sequence ID" value="NZ_CP011805.1"/>
</dbReference>
<dbReference type="Pfam" id="PF13241">
    <property type="entry name" value="NAD_binding_7"/>
    <property type="match status" value="1"/>
</dbReference>
<dbReference type="InterPro" id="IPR014777">
    <property type="entry name" value="4pyrrole_Mease_sub1"/>
</dbReference>
<dbReference type="SUPFAM" id="SSF51735">
    <property type="entry name" value="NAD(P)-binding Rossmann-fold domains"/>
    <property type="match status" value="1"/>
</dbReference>
<reference evidence="7 8" key="1">
    <citation type="submission" date="2015-06" db="EMBL/GenBank/DDBJ databases">
        <authorList>
            <person name="Kim K.M."/>
        </authorList>
    </citation>
    <scope>NUCLEOTIDE SEQUENCE [LARGE SCALE GENOMIC DNA]</scope>
    <source>
        <strain evidence="7 8">KCTC 22370</strain>
    </source>
</reference>
<keyword evidence="4" id="KW-0520">NAD</keyword>
<dbReference type="Proteomes" id="UP000037643">
    <property type="component" value="Chromosome"/>
</dbReference>
<dbReference type="GO" id="GO:0004325">
    <property type="term" value="F:ferrochelatase activity"/>
    <property type="evidence" value="ECO:0007669"/>
    <property type="project" value="InterPro"/>
</dbReference>
<evidence type="ECO:0000313" key="8">
    <source>
        <dbReference type="Proteomes" id="UP000037643"/>
    </source>
</evidence>